<dbReference type="InterPro" id="IPR013846">
    <property type="entry name" value="mRNA_cap_enzyme_C"/>
</dbReference>
<dbReference type="GO" id="GO:0005524">
    <property type="term" value="F:ATP binding"/>
    <property type="evidence" value="ECO:0007669"/>
    <property type="project" value="InterPro"/>
</dbReference>
<dbReference type="GO" id="GO:0006281">
    <property type="term" value="P:DNA repair"/>
    <property type="evidence" value="ECO:0007669"/>
    <property type="project" value="InterPro"/>
</dbReference>
<keyword evidence="6 16" id="KW-0808">Transferase</keyword>
<evidence type="ECO:0000256" key="11">
    <source>
        <dbReference type="ARBA" id="ARBA00023242"/>
    </source>
</evidence>
<dbReference type="PANTHER" id="PTHR10367:SF17">
    <property type="entry name" value="MRNA-CAPPING ENZYME"/>
    <property type="match status" value="1"/>
</dbReference>
<feature type="region of interest" description="Disordered" evidence="18">
    <location>
        <begin position="447"/>
        <end position="477"/>
    </location>
</feature>
<dbReference type="EC" id="2.7.7.50" evidence="3 16"/>
<evidence type="ECO:0000256" key="2">
    <source>
        <dbReference type="ARBA" id="ARBA00010237"/>
    </source>
</evidence>
<dbReference type="Gene3D" id="3.30.470.30">
    <property type="entry name" value="DNA ligase/mRNA capping enzyme"/>
    <property type="match status" value="1"/>
</dbReference>
<evidence type="ECO:0000256" key="6">
    <source>
        <dbReference type="ARBA" id="ARBA00022679"/>
    </source>
</evidence>
<dbReference type="GO" id="GO:0004484">
    <property type="term" value="F:mRNA guanylyltransferase activity"/>
    <property type="evidence" value="ECO:0007669"/>
    <property type="project" value="UniProtKB-EC"/>
</dbReference>
<dbReference type="GeneID" id="13280901"/>
<evidence type="ECO:0000256" key="8">
    <source>
        <dbReference type="ARBA" id="ARBA00022741"/>
    </source>
</evidence>
<dbReference type="GO" id="GO:0005525">
    <property type="term" value="F:GTP binding"/>
    <property type="evidence" value="ECO:0007669"/>
    <property type="project" value="UniProtKB-KW"/>
</dbReference>
<dbReference type="CDD" id="cd07895">
    <property type="entry name" value="Adenylation_mRNA_capping"/>
    <property type="match status" value="1"/>
</dbReference>
<dbReference type="SUPFAM" id="SSF50249">
    <property type="entry name" value="Nucleic acid-binding proteins"/>
    <property type="match status" value="1"/>
</dbReference>
<dbReference type="GO" id="GO:0008033">
    <property type="term" value="P:tRNA processing"/>
    <property type="evidence" value="ECO:0007669"/>
    <property type="project" value="EnsemblFungi"/>
</dbReference>
<feature type="domain" description="ATP-dependent DNA ligase family profile" evidence="19">
    <location>
        <begin position="186"/>
        <end position="315"/>
    </location>
</feature>
<dbReference type="Proteomes" id="UP000002668">
    <property type="component" value="Genome"/>
</dbReference>
<dbReference type="PROSITE" id="PS50160">
    <property type="entry name" value="DNA_LIGASE_A3"/>
    <property type="match status" value="1"/>
</dbReference>
<dbReference type="Pfam" id="PF01331">
    <property type="entry name" value="mRNA_cap_enzyme"/>
    <property type="match status" value="1"/>
</dbReference>
<organism evidence="21">
    <name type="scientific">Leptosphaeria maculans (strain JN3 / isolate v23.1.3 / race Av1-4-5-6-7-8)</name>
    <name type="common">Blackleg fungus</name>
    <name type="synonym">Phoma lingam</name>
    <dbReference type="NCBI Taxonomy" id="985895"/>
    <lineage>
        <taxon>Eukaryota</taxon>
        <taxon>Fungi</taxon>
        <taxon>Dikarya</taxon>
        <taxon>Ascomycota</taxon>
        <taxon>Pezizomycotina</taxon>
        <taxon>Dothideomycetes</taxon>
        <taxon>Pleosporomycetidae</taxon>
        <taxon>Pleosporales</taxon>
        <taxon>Pleosporineae</taxon>
        <taxon>Leptosphaeriaceae</taxon>
        <taxon>Plenodomus</taxon>
        <taxon>Plenodomus lingam/Leptosphaeria maculans species complex</taxon>
    </lineage>
</organism>
<dbReference type="GO" id="GO:0006310">
    <property type="term" value="P:DNA recombination"/>
    <property type="evidence" value="ECO:0007669"/>
    <property type="project" value="InterPro"/>
</dbReference>
<dbReference type="GO" id="GO:0006370">
    <property type="term" value="P:7-methylguanosine mRNA capping"/>
    <property type="evidence" value="ECO:0007669"/>
    <property type="project" value="UniProtKB-KW"/>
</dbReference>
<dbReference type="HOGENOM" id="CLU_021710_0_2_1"/>
<comment type="similarity">
    <text evidence="2 16">Belongs to the eukaryotic GTase family.</text>
</comment>
<dbReference type="Pfam" id="PF03919">
    <property type="entry name" value="mRNA_cap_C"/>
    <property type="match status" value="1"/>
</dbReference>
<comment type="subcellular location">
    <subcellularLocation>
        <location evidence="1 16">Nucleus</location>
    </subcellularLocation>
</comment>
<name>E5A1A8_LEPMJ</name>
<dbReference type="STRING" id="985895.E5A1A8"/>
<comment type="catalytic activity">
    <reaction evidence="14">
        <text>a 5'-end diphospho-ribonucleoside in mRNA + GTP + H(+) = a 5'-end (5'-triphosphoguanosine)-ribonucleoside in mRNA + diphosphate</text>
        <dbReference type="Rhea" id="RHEA:67012"/>
        <dbReference type="Rhea" id="RHEA-COMP:17165"/>
        <dbReference type="Rhea" id="RHEA-COMP:17166"/>
        <dbReference type="ChEBI" id="CHEBI:15378"/>
        <dbReference type="ChEBI" id="CHEBI:33019"/>
        <dbReference type="ChEBI" id="CHEBI:37565"/>
        <dbReference type="ChEBI" id="CHEBI:167616"/>
        <dbReference type="ChEBI" id="CHEBI:167617"/>
        <dbReference type="EC" id="2.7.7.50"/>
    </reaction>
    <physiologicalReaction direction="left-to-right" evidence="14">
        <dbReference type="Rhea" id="RHEA:67013"/>
    </physiologicalReaction>
</comment>
<dbReference type="GO" id="GO:0099122">
    <property type="term" value="F:RNA polymerase II C-terminal domain binding"/>
    <property type="evidence" value="ECO:0007669"/>
    <property type="project" value="EnsemblFungi"/>
</dbReference>
<dbReference type="PANTHER" id="PTHR10367">
    <property type="entry name" value="MRNA-CAPPING ENZYME"/>
    <property type="match status" value="1"/>
</dbReference>
<dbReference type="GO" id="GO:0003910">
    <property type="term" value="F:DNA ligase (ATP) activity"/>
    <property type="evidence" value="ECO:0007669"/>
    <property type="project" value="InterPro"/>
</dbReference>
<dbReference type="AlphaFoldDB" id="E5A1A8"/>
<evidence type="ECO:0000313" key="20">
    <source>
        <dbReference type="EMBL" id="CBX97372.1"/>
    </source>
</evidence>
<dbReference type="FunCoup" id="E5A1A8">
    <property type="interactions" value="396"/>
</dbReference>
<dbReference type="VEuPathDB" id="FungiDB:LEMA_P105030.1"/>
<evidence type="ECO:0000256" key="1">
    <source>
        <dbReference type="ARBA" id="ARBA00004123"/>
    </source>
</evidence>
<keyword evidence="5 16" id="KW-0507">mRNA processing</keyword>
<evidence type="ECO:0000256" key="12">
    <source>
        <dbReference type="ARBA" id="ARBA00029909"/>
    </source>
</evidence>
<evidence type="ECO:0000256" key="14">
    <source>
        <dbReference type="ARBA" id="ARBA00044624"/>
    </source>
</evidence>
<dbReference type="SUPFAM" id="SSF56091">
    <property type="entry name" value="DNA ligase/mRNA capping enzyme, catalytic domain"/>
    <property type="match status" value="1"/>
</dbReference>
<dbReference type="InterPro" id="IPR001339">
    <property type="entry name" value="mRNA_cap_enzyme_adenylation"/>
</dbReference>
<dbReference type="eggNOG" id="KOG2386">
    <property type="taxonomic scope" value="Eukaryota"/>
</dbReference>
<dbReference type="OMA" id="KDYYVCE"/>
<protein>
    <recommendedName>
        <fullName evidence="4 16">mRNA-capping enzyme subunit alpha</fullName>
        <ecNumber evidence="3 16">2.7.7.50</ecNumber>
    </recommendedName>
    <alternativeName>
        <fullName evidence="12 16">GTP--RNA guanylyltransferase</fullName>
    </alternativeName>
    <alternativeName>
        <fullName evidence="13 16">mRNA guanylyltransferase</fullName>
    </alternativeName>
</protein>
<dbReference type="InterPro" id="IPR017075">
    <property type="entry name" value="mRNA_cap_enzyme_alpha"/>
</dbReference>
<evidence type="ECO:0000256" key="15">
    <source>
        <dbReference type="ARBA" id="ARBA00047082"/>
    </source>
</evidence>
<keyword evidence="8 16" id="KW-0547">Nucleotide-binding</keyword>
<evidence type="ECO:0000259" key="19">
    <source>
        <dbReference type="PROSITE" id="PS50160"/>
    </source>
</evidence>
<evidence type="ECO:0000256" key="10">
    <source>
        <dbReference type="ARBA" id="ARBA00023134"/>
    </source>
</evidence>
<dbReference type="PIRSF" id="PIRSF036959">
    <property type="entry name" value="mRNA_cap_alpha"/>
    <property type="match status" value="1"/>
</dbReference>
<proteinExistence type="inferred from homology"/>
<accession>E5A1A8</accession>
<dbReference type="EMBL" id="FP929131">
    <property type="protein sequence ID" value="CBX97372.1"/>
    <property type="molecule type" value="Genomic_DNA"/>
</dbReference>
<gene>
    <name evidence="20" type="ORF">LEMA_P105030.1</name>
</gene>
<evidence type="ECO:0000313" key="21">
    <source>
        <dbReference type="Proteomes" id="UP000002668"/>
    </source>
</evidence>
<dbReference type="InterPro" id="IPR012340">
    <property type="entry name" value="NA-bd_OB-fold"/>
</dbReference>
<evidence type="ECO:0000256" key="13">
    <source>
        <dbReference type="ARBA" id="ARBA00030702"/>
    </source>
</evidence>
<dbReference type="GO" id="GO:0031533">
    <property type="term" value="C:mRNA capping enzyme complex"/>
    <property type="evidence" value="ECO:0007669"/>
    <property type="project" value="EnsemblFungi"/>
</dbReference>
<evidence type="ECO:0000256" key="9">
    <source>
        <dbReference type="ARBA" id="ARBA00023042"/>
    </source>
</evidence>
<dbReference type="InterPro" id="IPR012310">
    <property type="entry name" value="DNA_ligase_ATP-dep_cent"/>
</dbReference>
<evidence type="ECO:0000256" key="7">
    <source>
        <dbReference type="ARBA" id="ARBA00022695"/>
    </source>
</evidence>
<evidence type="ECO:0000256" key="17">
    <source>
        <dbReference type="PIRSR" id="PIRSR036959-1"/>
    </source>
</evidence>
<evidence type="ECO:0000256" key="16">
    <source>
        <dbReference type="PIRNR" id="PIRNR036959"/>
    </source>
</evidence>
<feature type="active site" description="N6-GMP-lysine intermediate" evidence="17">
    <location>
        <position position="117"/>
    </location>
</feature>
<evidence type="ECO:0000256" key="4">
    <source>
        <dbReference type="ARBA" id="ARBA00019171"/>
    </source>
</evidence>
<evidence type="ECO:0000256" key="3">
    <source>
        <dbReference type="ARBA" id="ARBA00012475"/>
    </source>
</evidence>
<dbReference type="GO" id="GO:0045944">
    <property type="term" value="P:positive regulation of transcription by RNA polymerase II"/>
    <property type="evidence" value="ECO:0007669"/>
    <property type="project" value="EnsemblFungi"/>
</dbReference>
<keyword evidence="10 16" id="KW-0342">GTP-binding</keyword>
<keyword evidence="7 16" id="KW-0548">Nucleotidyltransferase</keyword>
<dbReference type="InParanoid" id="E5A1A8"/>
<sequence>MFSSNLVNAQLDPDLGACTMSSQPRYCTGPTHNNFSPRSHVGDEYLAAFSMPSAMPSHAPPQMPGYMLTNHDAHPLKEQVANILERDNLRFPGAQPVSFAREHIQELQRQEYFMCEKTDGLRCLLFLHWQDTGAGFEPVTFLFDRKNNYYQIQPPFRIPYYKEPENPEPFLFGTILDGELVNDHYPGEPTPRLNYYVFDCLAVDSENVTGKPLDKRLGRLQEWVLKPYNAYLTRQFGPAITPNDLKPFALKPKKTYSAYSLQEMFNKVLPNLKHGNDGLIFTCKNTRYEFGTDRHILKWKPPHENTIDFKLRLGDFPLIDPQDGEDGLIPDYDAMPAPIQLLVSHGQDKYQPFATLALTPAEWNTLKSLNQRLDGRIIECYRHPSGQWKYKAEHNGHPRWRDDKKDANHISTVNSVLASIENPVTELDLLANEENIKREIYKLQGRAEQYRPPLDSAGDLREAKKRKLSPSEANGSH</sequence>
<keyword evidence="21" id="KW-1185">Reference proteome</keyword>
<keyword evidence="11 16" id="KW-0539">Nucleus</keyword>
<evidence type="ECO:0000256" key="5">
    <source>
        <dbReference type="ARBA" id="ARBA00022664"/>
    </source>
</evidence>
<dbReference type="OrthoDB" id="200924at2759"/>
<dbReference type="InterPro" id="IPR051029">
    <property type="entry name" value="mRNA_Capping_Enz/RNA_Phosphat"/>
</dbReference>
<dbReference type="Gene3D" id="2.40.50.140">
    <property type="entry name" value="Nucleic acid-binding proteins"/>
    <property type="match status" value="1"/>
</dbReference>
<keyword evidence="9 16" id="KW-0506">mRNA capping</keyword>
<comment type="function">
    <text evidence="16">Second step of mRNA capping. Transfer of the GMP moiety of GTP to the 5'-end of RNA via an enzyme-GMP covalent reaction intermediate.</text>
</comment>
<comment type="subunit">
    <text evidence="15">Heterodimer. The mRNA-capping enzyme is composed of two separate chains alpha and beta, respectively a mRNA guanylyltransferase and an mRNA 5'-triphosphate monophosphatase.</text>
</comment>
<evidence type="ECO:0000256" key="18">
    <source>
        <dbReference type="SAM" id="MobiDB-lite"/>
    </source>
</evidence>
<reference evidence="21" key="1">
    <citation type="journal article" date="2011" name="Nat. Commun.">
        <title>Effector diversification within compartments of the Leptosphaeria maculans genome affected by Repeat-Induced Point mutations.</title>
        <authorList>
            <person name="Rouxel T."/>
            <person name="Grandaubert J."/>
            <person name="Hane J.K."/>
            <person name="Hoede C."/>
            <person name="van de Wouw A.P."/>
            <person name="Couloux A."/>
            <person name="Dominguez V."/>
            <person name="Anthouard V."/>
            <person name="Bally P."/>
            <person name="Bourras S."/>
            <person name="Cozijnsen A.J."/>
            <person name="Ciuffetti L.M."/>
            <person name="Degrave A."/>
            <person name="Dilmaghani A."/>
            <person name="Duret L."/>
            <person name="Fudal I."/>
            <person name="Goodwin S.B."/>
            <person name="Gout L."/>
            <person name="Glaser N."/>
            <person name="Linglin J."/>
            <person name="Kema G.H.J."/>
            <person name="Lapalu N."/>
            <person name="Lawrence C.B."/>
            <person name="May K."/>
            <person name="Meyer M."/>
            <person name="Ollivier B."/>
            <person name="Poulain J."/>
            <person name="Schoch C.L."/>
            <person name="Simon A."/>
            <person name="Spatafora J.W."/>
            <person name="Stachowiak A."/>
            <person name="Turgeon B.G."/>
            <person name="Tyler B.M."/>
            <person name="Vincent D."/>
            <person name="Weissenbach J."/>
            <person name="Amselem J."/>
            <person name="Quesneville H."/>
            <person name="Oliver R.P."/>
            <person name="Wincker P."/>
            <person name="Balesdent M.-H."/>
            <person name="Howlett B.J."/>
        </authorList>
    </citation>
    <scope>NUCLEOTIDE SEQUENCE [LARGE SCALE GENOMIC DNA]</scope>
    <source>
        <strain evidence="21">JN3 / isolate v23.1.3 / race Av1-4-5-6-7-8</strain>
    </source>
</reference>